<keyword evidence="1" id="KW-0472">Membrane</keyword>
<reference evidence="3 4" key="1">
    <citation type="submission" date="2022-11" db="EMBL/GenBank/DDBJ databases">
        <title>Anaerobic phenanthrene biodegradation by a DNRA strain PheN6.</title>
        <authorList>
            <person name="Zhang Z."/>
        </authorList>
    </citation>
    <scope>NUCLEOTIDE SEQUENCE [LARGE SCALE GENOMIC DNA]</scope>
    <source>
        <strain evidence="3 4">PheN6</strain>
    </source>
</reference>
<evidence type="ECO:0000259" key="2">
    <source>
        <dbReference type="Pfam" id="PF13240"/>
    </source>
</evidence>
<evidence type="ECO:0000313" key="4">
    <source>
        <dbReference type="Proteomes" id="UP001150259"/>
    </source>
</evidence>
<name>A0ABT5GDY8_9MICO</name>
<protein>
    <submittedName>
        <fullName evidence="3">Zinc ribbon domain-containing protein</fullName>
    </submittedName>
</protein>
<keyword evidence="4" id="KW-1185">Reference proteome</keyword>
<evidence type="ECO:0000313" key="3">
    <source>
        <dbReference type="EMBL" id="MDC5696458.1"/>
    </source>
</evidence>
<accession>A0ABT5GDY8</accession>
<keyword evidence="1" id="KW-1133">Transmembrane helix</keyword>
<gene>
    <name evidence="3" type="ORF">OO014_04250</name>
</gene>
<comment type="caution">
    <text evidence="3">The sequence shown here is derived from an EMBL/GenBank/DDBJ whole genome shotgun (WGS) entry which is preliminary data.</text>
</comment>
<evidence type="ECO:0000256" key="1">
    <source>
        <dbReference type="SAM" id="Phobius"/>
    </source>
</evidence>
<dbReference type="InterPro" id="IPR026870">
    <property type="entry name" value="Zinc_ribbon_dom"/>
</dbReference>
<sequence>MTCQLCGAANEPSSKFCSNCGRHLPQAAAAPEAPWVHPPTHPGPKPRRSPRILLGVVLIAILAAAYAIYQGTRPDTHALMVAISDLPSGDSDCTSTSYSAKYIVGTNVTLRLANGEIAGTGTMAGDGTGGANSCTWIVFLSEVVDSAAYTLEINGPAGNETLNYSKSEMESQSWNIALSKNF</sequence>
<dbReference type="Pfam" id="PF13240">
    <property type="entry name" value="Zn_Ribbon_1"/>
    <property type="match status" value="1"/>
</dbReference>
<organism evidence="3 4">
    <name type="scientific">Intrasporangium calvum</name>
    <dbReference type="NCBI Taxonomy" id="53358"/>
    <lineage>
        <taxon>Bacteria</taxon>
        <taxon>Bacillati</taxon>
        <taxon>Actinomycetota</taxon>
        <taxon>Actinomycetes</taxon>
        <taxon>Micrococcales</taxon>
        <taxon>Intrasporangiaceae</taxon>
        <taxon>Intrasporangium</taxon>
    </lineage>
</organism>
<proteinExistence type="predicted"/>
<feature type="transmembrane region" description="Helical" evidence="1">
    <location>
        <begin position="52"/>
        <end position="69"/>
    </location>
</feature>
<dbReference type="RefSeq" id="WP_272461034.1">
    <property type="nucleotide sequence ID" value="NZ_JAPFQL010000011.1"/>
</dbReference>
<dbReference type="EMBL" id="JAPFQL010000011">
    <property type="protein sequence ID" value="MDC5696458.1"/>
    <property type="molecule type" value="Genomic_DNA"/>
</dbReference>
<keyword evidence="1" id="KW-0812">Transmembrane</keyword>
<dbReference type="Proteomes" id="UP001150259">
    <property type="component" value="Unassembled WGS sequence"/>
</dbReference>
<feature type="domain" description="Zinc-ribbon" evidence="2">
    <location>
        <begin position="3"/>
        <end position="24"/>
    </location>
</feature>